<dbReference type="AlphaFoldDB" id="A0A9D2IVU2"/>
<proteinExistence type="predicted"/>
<evidence type="ECO:0000256" key="2">
    <source>
        <dbReference type="ARBA" id="ARBA00022448"/>
    </source>
</evidence>
<dbReference type="EMBL" id="DXBS01000052">
    <property type="protein sequence ID" value="HIZ24332.1"/>
    <property type="molecule type" value="Genomic_DNA"/>
</dbReference>
<evidence type="ECO:0000256" key="3">
    <source>
        <dbReference type="ARBA" id="ARBA00022692"/>
    </source>
</evidence>
<evidence type="ECO:0000256" key="1">
    <source>
        <dbReference type="ARBA" id="ARBA00004127"/>
    </source>
</evidence>
<dbReference type="InterPro" id="IPR003667">
    <property type="entry name" value="NqrDE/RnfAE"/>
</dbReference>
<evidence type="ECO:0000256" key="7">
    <source>
        <dbReference type="SAM" id="Phobius"/>
    </source>
</evidence>
<dbReference type="PANTHER" id="PTHR30335:SF0">
    <property type="entry name" value="ION-TRANSLOCATING OXIDOREDUCTASE COMPLEX SUBUNIT A"/>
    <property type="match status" value="1"/>
</dbReference>
<dbReference type="PIRSF" id="PIRSF006102">
    <property type="entry name" value="NQR_DE"/>
    <property type="match status" value="1"/>
</dbReference>
<feature type="transmembrane region" description="Helical" evidence="7">
    <location>
        <begin position="146"/>
        <end position="168"/>
    </location>
</feature>
<dbReference type="Proteomes" id="UP000824044">
    <property type="component" value="Unassembled WGS sequence"/>
</dbReference>
<evidence type="ECO:0000313" key="8">
    <source>
        <dbReference type="EMBL" id="HIZ24332.1"/>
    </source>
</evidence>
<comment type="subcellular location">
    <subcellularLocation>
        <location evidence="1">Endomembrane system</location>
        <topology evidence="1">Multi-pass membrane protein</topology>
    </subcellularLocation>
</comment>
<comment type="caution">
    <text evidence="8">The sequence shown here is derived from an EMBL/GenBank/DDBJ whole genome shotgun (WGS) entry which is preliminary data.</text>
</comment>
<evidence type="ECO:0000256" key="6">
    <source>
        <dbReference type="ARBA" id="ARBA00023136"/>
    </source>
</evidence>
<feature type="transmembrane region" description="Helical" evidence="7">
    <location>
        <begin position="6"/>
        <end position="32"/>
    </location>
</feature>
<reference evidence="8" key="1">
    <citation type="journal article" date="2021" name="PeerJ">
        <title>Extensive microbial diversity within the chicken gut microbiome revealed by metagenomics and culture.</title>
        <authorList>
            <person name="Gilroy R."/>
            <person name="Ravi A."/>
            <person name="Getino M."/>
            <person name="Pursley I."/>
            <person name="Horton D.L."/>
            <person name="Alikhan N.F."/>
            <person name="Baker D."/>
            <person name="Gharbi K."/>
            <person name="Hall N."/>
            <person name="Watson M."/>
            <person name="Adriaenssens E.M."/>
            <person name="Foster-Nyarko E."/>
            <person name="Jarju S."/>
            <person name="Secka A."/>
            <person name="Antonio M."/>
            <person name="Oren A."/>
            <person name="Chaudhuri R.R."/>
            <person name="La Ragione R."/>
            <person name="Hildebrand F."/>
            <person name="Pallen M.J."/>
        </authorList>
    </citation>
    <scope>NUCLEOTIDE SEQUENCE</scope>
    <source>
        <strain evidence="8">CHK33-5263</strain>
    </source>
</reference>
<feature type="transmembrane region" description="Helical" evidence="7">
    <location>
        <begin position="72"/>
        <end position="93"/>
    </location>
</feature>
<dbReference type="GO" id="GO:0005886">
    <property type="term" value="C:plasma membrane"/>
    <property type="evidence" value="ECO:0007669"/>
    <property type="project" value="TreeGrafter"/>
</dbReference>
<evidence type="ECO:0000256" key="5">
    <source>
        <dbReference type="ARBA" id="ARBA00022989"/>
    </source>
</evidence>
<dbReference type="InterPro" id="IPR050133">
    <property type="entry name" value="NqrDE/RnfAE_oxidrdctase"/>
</dbReference>
<evidence type="ECO:0000256" key="4">
    <source>
        <dbReference type="ARBA" id="ARBA00022967"/>
    </source>
</evidence>
<feature type="transmembrane region" description="Helical" evidence="7">
    <location>
        <begin position="105"/>
        <end position="126"/>
    </location>
</feature>
<accession>A0A9D2IVU2</accession>
<feature type="transmembrane region" description="Helical" evidence="7">
    <location>
        <begin position="180"/>
        <end position="202"/>
    </location>
</feature>
<keyword evidence="2" id="KW-0813">Transport</keyword>
<gene>
    <name evidence="8" type="ORF">H9812_02505</name>
</gene>
<keyword evidence="5 7" id="KW-1133">Transmembrane helix</keyword>
<sequence>MATTILLIVISAVFSQNFILVKFLGICPFLGVSKKTNSALSMGVAVTLVMLLATLVTYPLYMYIMVPLHIEYLEIIFFIFVIAALVQMLEKIIEKISPALYRSMGIYLPLITTNCAILGVAELLLVNDVSEIVSGVAVGISMNLGFALLYALCSGLGFTLAMLLMGGVREKLEKMPVAKCMKGFPITMVAACFMAMAFYVFALL</sequence>
<keyword evidence="4" id="KW-1278">Translocase</keyword>
<dbReference type="Pfam" id="PF02508">
    <property type="entry name" value="Rnf-Nqr"/>
    <property type="match status" value="1"/>
</dbReference>
<evidence type="ECO:0000313" key="9">
    <source>
        <dbReference type="Proteomes" id="UP000824044"/>
    </source>
</evidence>
<name>A0A9D2IVU2_9FIRM</name>
<feature type="transmembrane region" description="Helical" evidence="7">
    <location>
        <begin position="44"/>
        <end position="66"/>
    </location>
</feature>
<dbReference type="PANTHER" id="PTHR30335">
    <property type="entry name" value="INTEGRAL MEMBRANE PROTEIN OF SOXR-REDUCING COMPLEX"/>
    <property type="match status" value="1"/>
</dbReference>
<keyword evidence="3 7" id="KW-0812">Transmembrane</keyword>
<reference evidence="8" key="2">
    <citation type="submission" date="2021-04" db="EMBL/GenBank/DDBJ databases">
        <authorList>
            <person name="Gilroy R."/>
        </authorList>
    </citation>
    <scope>NUCLEOTIDE SEQUENCE</scope>
    <source>
        <strain evidence="8">CHK33-5263</strain>
    </source>
</reference>
<dbReference type="GO" id="GO:0012505">
    <property type="term" value="C:endomembrane system"/>
    <property type="evidence" value="ECO:0007669"/>
    <property type="project" value="UniProtKB-SubCell"/>
</dbReference>
<evidence type="ECO:0008006" key="10">
    <source>
        <dbReference type="Google" id="ProtNLM"/>
    </source>
</evidence>
<organism evidence="8 9">
    <name type="scientific">Candidatus Gallimonas intestinigallinarum</name>
    <dbReference type="NCBI Taxonomy" id="2838604"/>
    <lineage>
        <taxon>Bacteria</taxon>
        <taxon>Bacillati</taxon>
        <taxon>Bacillota</taxon>
        <taxon>Clostridia</taxon>
        <taxon>Candidatus Gallimonas</taxon>
    </lineage>
</organism>
<protein>
    <recommendedName>
        <fullName evidence="10">Electron transport complex protein RnfA</fullName>
    </recommendedName>
</protein>
<keyword evidence="6 7" id="KW-0472">Membrane</keyword>